<name>A0A8J2JAU7_9HEXA</name>
<evidence type="ECO:0000313" key="2">
    <source>
        <dbReference type="EMBL" id="CAG7717126.1"/>
    </source>
</evidence>
<keyword evidence="3" id="KW-1185">Reference proteome</keyword>
<dbReference type="AlphaFoldDB" id="A0A8J2JAU7"/>
<dbReference type="OrthoDB" id="2163395at2759"/>
<accession>A0A8J2JAU7</accession>
<comment type="similarity">
    <text evidence="1">Belongs to the CFAP97 family.</text>
</comment>
<organism evidence="2 3">
    <name type="scientific">Allacma fusca</name>
    <dbReference type="NCBI Taxonomy" id="39272"/>
    <lineage>
        <taxon>Eukaryota</taxon>
        <taxon>Metazoa</taxon>
        <taxon>Ecdysozoa</taxon>
        <taxon>Arthropoda</taxon>
        <taxon>Hexapoda</taxon>
        <taxon>Collembola</taxon>
        <taxon>Symphypleona</taxon>
        <taxon>Sminthuridae</taxon>
        <taxon>Allacma</taxon>
    </lineage>
</organism>
<dbReference type="Pfam" id="PF13879">
    <property type="entry name" value="Hmw_CFAP97"/>
    <property type="match status" value="1"/>
</dbReference>
<evidence type="ECO:0000313" key="3">
    <source>
        <dbReference type="Proteomes" id="UP000708208"/>
    </source>
</evidence>
<dbReference type="InterPro" id="IPR029488">
    <property type="entry name" value="Hmw/CFAP97"/>
</dbReference>
<protein>
    <submittedName>
        <fullName evidence="2">Uncharacterized protein</fullName>
    </submittedName>
</protein>
<dbReference type="Proteomes" id="UP000708208">
    <property type="component" value="Unassembled WGS sequence"/>
</dbReference>
<sequence>MKLICRLYYGNFVTFDMIDGIDIKLTTAITKWYIVRYFIKIQRKHTHMPTSTEKGFSISKWESKYLKCRYRAHRNKVAAAQPAIDCTAPAERPHVRFKKKKALSEDRRQIRIIRENLRVLNTTAEIMNNDVLPKQSSSKVGDIESRPITATLKRNTHILLQWFLHKFGNYIPWWAEISY</sequence>
<evidence type="ECO:0000256" key="1">
    <source>
        <dbReference type="ARBA" id="ARBA00008315"/>
    </source>
</evidence>
<gene>
    <name evidence="2" type="ORF">AFUS01_LOCUS6600</name>
</gene>
<proteinExistence type="inferred from homology"/>
<dbReference type="EMBL" id="CAJVCH010043475">
    <property type="protein sequence ID" value="CAG7717126.1"/>
    <property type="molecule type" value="Genomic_DNA"/>
</dbReference>
<reference evidence="2" key="1">
    <citation type="submission" date="2021-06" db="EMBL/GenBank/DDBJ databases">
        <authorList>
            <person name="Hodson N. C."/>
            <person name="Mongue J. A."/>
            <person name="Jaron S. K."/>
        </authorList>
    </citation>
    <scope>NUCLEOTIDE SEQUENCE</scope>
</reference>
<comment type="caution">
    <text evidence="2">The sequence shown here is derived from an EMBL/GenBank/DDBJ whole genome shotgun (WGS) entry which is preliminary data.</text>
</comment>